<gene>
    <name evidence="12" type="ORF">MRX98_13020</name>
</gene>
<dbReference type="Pfam" id="PF18030">
    <property type="entry name" value="Rimk_N"/>
    <property type="match status" value="1"/>
</dbReference>
<keyword evidence="4" id="KW-0479">Metal-binding</keyword>
<dbReference type="PANTHER" id="PTHR21621:SF0">
    <property type="entry name" value="BETA-CITRYLGLUTAMATE SYNTHASE B-RELATED"/>
    <property type="match status" value="1"/>
</dbReference>
<evidence type="ECO:0000256" key="7">
    <source>
        <dbReference type="ARBA" id="ARBA00022842"/>
    </source>
</evidence>
<dbReference type="Pfam" id="PF08443">
    <property type="entry name" value="RimK"/>
    <property type="match status" value="1"/>
</dbReference>
<dbReference type="RefSeq" id="WP_246909363.1">
    <property type="nucleotide sequence ID" value="NZ_JALJRB010000014.1"/>
</dbReference>
<evidence type="ECO:0000313" key="13">
    <source>
        <dbReference type="Proteomes" id="UP001165427"/>
    </source>
</evidence>
<evidence type="ECO:0000256" key="1">
    <source>
        <dbReference type="ARBA" id="ARBA00001936"/>
    </source>
</evidence>
<organism evidence="12 13">
    <name type="scientific">Desulfatitalea alkaliphila</name>
    <dbReference type="NCBI Taxonomy" id="2929485"/>
    <lineage>
        <taxon>Bacteria</taxon>
        <taxon>Pseudomonadati</taxon>
        <taxon>Thermodesulfobacteriota</taxon>
        <taxon>Desulfobacteria</taxon>
        <taxon>Desulfobacterales</taxon>
        <taxon>Desulfosarcinaceae</taxon>
        <taxon>Desulfatitalea</taxon>
    </lineage>
</organism>
<reference evidence="12" key="1">
    <citation type="submission" date="2022-04" db="EMBL/GenBank/DDBJ databases">
        <title>Desulfatitalea alkaliphila sp. nov., a novel anaerobic sulfate-reducing bacterium isolated from terrestrial mud volcano, Taman Peninsula, Russia.</title>
        <authorList>
            <person name="Khomyakova M.A."/>
            <person name="Merkel A.Y."/>
            <person name="Slobodkin A.I."/>
        </authorList>
    </citation>
    <scope>NUCLEOTIDE SEQUENCE</scope>
    <source>
        <strain evidence="12">M08but</strain>
    </source>
</reference>
<evidence type="ECO:0000256" key="2">
    <source>
        <dbReference type="ARBA" id="ARBA00001946"/>
    </source>
</evidence>
<keyword evidence="5 10" id="KW-0547">Nucleotide-binding</keyword>
<comment type="cofactor">
    <cofactor evidence="2">
        <name>Mg(2+)</name>
        <dbReference type="ChEBI" id="CHEBI:18420"/>
    </cofactor>
</comment>
<dbReference type="InterPro" id="IPR041107">
    <property type="entry name" value="Rimk_N"/>
</dbReference>
<proteinExistence type="predicted"/>
<dbReference type="Gene3D" id="3.30.1490.20">
    <property type="entry name" value="ATP-grasp fold, A domain"/>
    <property type="match status" value="1"/>
</dbReference>
<dbReference type="InterPro" id="IPR013651">
    <property type="entry name" value="ATP-grasp_RimK-type"/>
</dbReference>
<dbReference type="GO" id="GO:0006412">
    <property type="term" value="P:translation"/>
    <property type="evidence" value="ECO:0007669"/>
    <property type="project" value="UniProtKB-KW"/>
</dbReference>
<feature type="domain" description="ATP-grasp" evidence="11">
    <location>
        <begin position="100"/>
        <end position="286"/>
    </location>
</feature>
<protein>
    <submittedName>
        <fullName evidence="12">RimK family alpha-L-glutamate ligase</fullName>
    </submittedName>
</protein>
<dbReference type="GO" id="GO:0018169">
    <property type="term" value="F:ribosomal S6-glutamic acid ligase activity"/>
    <property type="evidence" value="ECO:0007669"/>
    <property type="project" value="TreeGrafter"/>
</dbReference>
<dbReference type="GO" id="GO:0046872">
    <property type="term" value="F:metal ion binding"/>
    <property type="evidence" value="ECO:0007669"/>
    <property type="project" value="UniProtKB-KW"/>
</dbReference>
<evidence type="ECO:0000256" key="5">
    <source>
        <dbReference type="ARBA" id="ARBA00022741"/>
    </source>
</evidence>
<evidence type="ECO:0000256" key="9">
    <source>
        <dbReference type="ARBA" id="ARBA00023211"/>
    </source>
</evidence>
<comment type="cofactor">
    <cofactor evidence="1">
        <name>Mn(2+)</name>
        <dbReference type="ChEBI" id="CHEBI:29035"/>
    </cofactor>
</comment>
<evidence type="ECO:0000256" key="3">
    <source>
        <dbReference type="ARBA" id="ARBA00022598"/>
    </source>
</evidence>
<evidence type="ECO:0000256" key="8">
    <source>
        <dbReference type="ARBA" id="ARBA00022917"/>
    </source>
</evidence>
<evidence type="ECO:0000256" key="6">
    <source>
        <dbReference type="ARBA" id="ARBA00022840"/>
    </source>
</evidence>
<dbReference type="PANTHER" id="PTHR21621">
    <property type="entry name" value="RIBOSOMAL PROTEIN S6 MODIFICATION PROTEIN"/>
    <property type="match status" value="1"/>
</dbReference>
<sequence>MLTVKDEGYHPNRRLKEAAMARGFSLALIDPRKVTAGIDKGRLRIGGLPGGQLPGVILPRQGSQISNASIVVLAHLQVAGIPMVNALASVLTAKNKFATLQVLAANGVRVPDSIFVNSDEAFFRAVETLGGYPMVCKKTSGRKGREVFLAENPISAQEIINAHLDSGGDGLILQRFIPPGNGRRDFRVMVIGGTVAAAMQMTVPEGDFRSNFGLSGSSRPAVLAEAAKETAIQCARATGLGIAGVDLIETDTNGIFAIEANYAPGFKGLEMATGLDIATMIIDFAATFLSRNKSRTG</sequence>
<evidence type="ECO:0000256" key="4">
    <source>
        <dbReference type="ARBA" id="ARBA00022723"/>
    </source>
</evidence>
<dbReference type="SUPFAM" id="SSF56059">
    <property type="entry name" value="Glutathione synthetase ATP-binding domain-like"/>
    <property type="match status" value="1"/>
</dbReference>
<dbReference type="EMBL" id="JALJRB010000014">
    <property type="protein sequence ID" value="MCJ8501501.1"/>
    <property type="molecule type" value="Genomic_DNA"/>
</dbReference>
<dbReference type="Proteomes" id="UP001165427">
    <property type="component" value="Unassembled WGS sequence"/>
</dbReference>
<dbReference type="NCBIfam" id="TIGR00768">
    <property type="entry name" value="rimK_fam"/>
    <property type="match status" value="1"/>
</dbReference>
<keyword evidence="9" id="KW-0464">Manganese</keyword>
<dbReference type="AlphaFoldDB" id="A0AA41R4H5"/>
<dbReference type="GO" id="GO:0009432">
    <property type="term" value="P:SOS response"/>
    <property type="evidence" value="ECO:0007669"/>
    <property type="project" value="TreeGrafter"/>
</dbReference>
<dbReference type="GO" id="GO:0005524">
    <property type="term" value="F:ATP binding"/>
    <property type="evidence" value="ECO:0007669"/>
    <property type="project" value="UniProtKB-UniRule"/>
</dbReference>
<keyword evidence="6 10" id="KW-0067">ATP-binding</keyword>
<keyword evidence="13" id="KW-1185">Reference proteome</keyword>
<comment type="caution">
    <text evidence="12">The sequence shown here is derived from an EMBL/GenBank/DDBJ whole genome shotgun (WGS) entry which is preliminary data.</text>
</comment>
<dbReference type="Gene3D" id="3.40.50.20">
    <property type="match status" value="1"/>
</dbReference>
<dbReference type="GO" id="GO:0005737">
    <property type="term" value="C:cytoplasm"/>
    <property type="evidence" value="ECO:0007669"/>
    <property type="project" value="TreeGrafter"/>
</dbReference>
<keyword evidence="7" id="KW-0460">Magnesium</keyword>
<dbReference type="InterPro" id="IPR013815">
    <property type="entry name" value="ATP_grasp_subdomain_1"/>
</dbReference>
<evidence type="ECO:0000256" key="10">
    <source>
        <dbReference type="PROSITE-ProRule" id="PRU00409"/>
    </source>
</evidence>
<keyword evidence="3 12" id="KW-0436">Ligase</keyword>
<name>A0AA41R4H5_9BACT</name>
<accession>A0AA41R4H5</accession>
<evidence type="ECO:0000313" key="12">
    <source>
        <dbReference type="EMBL" id="MCJ8501501.1"/>
    </source>
</evidence>
<evidence type="ECO:0000259" key="11">
    <source>
        <dbReference type="PROSITE" id="PS50975"/>
    </source>
</evidence>
<dbReference type="Gene3D" id="3.30.470.20">
    <property type="entry name" value="ATP-grasp fold, B domain"/>
    <property type="match status" value="1"/>
</dbReference>
<dbReference type="InterPro" id="IPR004666">
    <property type="entry name" value="Rp_bS6_RimK/Lys_biosynth_LsyX"/>
</dbReference>
<dbReference type="PROSITE" id="PS50975">
    <property type="entry name" value="ATP_GRASP"/>
    <property type="match status" value="1"/>
</dbReference>
<dbReference type="InterPro" id="IPR011761">
    <property type="entry name" value="ATP-grasp"/>
</dbReference>
<keyword evidence="8" id="KW-0648">Protein biosynthesis</keyword>